<dbReference type="Pfam" id="PF02219">
    <property type="entry name" value="MTHFR"/>
    <property type="match status" value="1"/>
</dbReference>
<evidence type="ECO:0000256" key="6">
    <source>
        <dbReference type="ARBA" id="ARBA00023002"/>
    </source>
</evidence>
<gene>
    <name evidence="9" type="ORF">CFK39_02255</name>
</gene>
<evidence type="ECO:0000256" key="2">
    <source>
        <dbReference type="ARBA" id="ARBA00004777"/>
    </source>
</evidence>
<evidence type="ECO:0000256" key="3">
    <source>
        <dbReference type="ARBA" id="ARBA00006743"/>
    </source>
</evidence>
<keyword evidence="5 8" id="KW-0274">FAD</keyword>
<evidence type="ECO:0000256" key="1">
    <source>
        <dbReference type="ARBA" id="ARBA00001974"/>
    </source>
</evidence>
<dbReference type="OrthoDB" id="9812555at2"/>
<dbReference type="GO" id="GO:0005829">
    <property type="term" value="C:cytosol"/>
    <property type="evidence" value="ECO:0007669"/>
    <property type="project" value="TreeGrafter"/>
</dbReference>
<sequence>MTESPHPGPVSHAAAQGREVQFEVIPLRGIIDEVSTHLPPGARVTVTASPALGLPATLETAGELAQRGFRAIPHLAARMLHGAGEVEEVLARLSEKGVHEVFVIAGDAPHPAGGLPGALELLEAIGASGSGITVGVGVHPEGHPFVSESEAMRLLRAKAEHASYAVTQMCFEAAPLLAWVRRLREGGISLPVRPGIAVPAGTARLLRIGTRIGVGRSLRMLSGEDAGVRRLLGPGHWAPGPLLEELERARAAQPELGLHGPHLYTFNAVRVARECAEGL</sequence>
<evidence type="ECO:0000256" key="7">
    <source>
        <dbReference type="ARBA" id="ARBA00048628"/>
    </source>
</evidence>
<dbReference type="Proteomes" id="UP000198398">
    <property type="component" value="Chromosome"/>
</dbReference>
<evidence type="ECO:0000313" key="9">
    <source>
        <dbReference type="EMBL" id="ASK67018.1"/>
    </source>
</evidence>
<comment type="similarity">
    <text evidence="3 8">Belongs to the methylenetetrahydrofolate reductase family.</text>
</comment>
<dbReference type="PANTHER" id="PTHR45754:SF3">
    <property type="entry name" value="METHYLENETETRAHYDROFOLATE REDUCTASE (NADPH)"/>
    <property type="match status" value="1"/>
</dbReference>
<name>A0A220UFP0_9MICO</name>
<dbReference type="UniPathway" id="UPA00193"/>
<keyword evidence="4 8" id="KW-0285">Flavoprotein</keyword>
<proteinExistence type="inferred from homology"/>
<keyword evidence="10" id="KW-1185">Reference proteome</keyword>
<comment type="cofactor">
    <cofactor evidence="1 8">
        <name>FAD</name>
        <dbReference type="ChEBI" id="CHEBI:57692"/>
    </cofactor>
</comment>
<keyword evidence="6 8" id="KW-0560">Oxidoreductase</keyword>
<dbReference type="InterPro" id="IPR003171">
    <property type="entry name" value="Mehydrof_redctse-like"/>
</dbReference>
<dbReference type="GO" id="GO:0035999">
    <property type="term" value="P:tetrahydrofolate interconversion"/>
    <property type="evidence" value="ECO:0007669"/>
    <property type="project" value="UniProtKB-UniPathway"/>
</dbReference>
<evidence type="ECO:0000256" key="5">
    <source>
        <dbReference type="ARBA" id="ARBA00022827"/>
    </source>
</evidence>
<dbReference type="GO" id="GO:0106312">
    <property type="term" value="F:methylenetetrahydrofolate reductase (NADH) activity"/>
    <property type="evidence" value="ECO:0007669"/>
    <property type="project" value="UniProtKB-EC"/>
</dbReference>
<dbReference type="InterPro" id="IPR029041">
    <property type="entry name" value="FAD-linked_oxidoreductase-like"/>
</dbReference>
<dbReference type="GO" id="GO:0009086">
    <property type="term" value="P:methionine biosynthetic process"/>
    <property type="evidence" value="ECO:0007669"/>
    <property type="project" value="TreeGrafter"/>
</dbReference>
<comment type="pathway">
    <text evidence="2 8">One-carbon metabolism; tetrahydrofolate interconversion.</text>
</comment>
<dbReference type="SUPFAM" id="SSF51730">
    <property type="entry name" value="FAD-linked oxidoreductase"/>
    <property type="match status" value="1"/>
</dbReference>
<reference evidence="10" key="1">
    <citation type="submission" date="2017-07" db="EMBL/GenBank/DDBJ databases">
        <title>Brachybacterium sp. VR2415.</title>
        <authorList>
            <person name="Tak E.J."/>
            <person name="Bae J.-W."/>
        </authorList>
    </citation>
    <scope>NUCLEOTIDE SEQUENCE [LARGE SCALE GENOMIC DNA]</scope>
    <source>
        <strain evidence="10">VR2415</strain>
    </source>
</reference>
<evidence type="ECO:0000313" key="10">
    <source>
        <dbReference type="Proteomes" id="UP000198398"/>
    </source>
</evidence>
<evidence type="ECO:0000256" key="4">
    <source>
        <dbReference type="ARBA" id="ARBA00022630"/>
    </source>
</evidence>
<organism evidence="9 10">
    <name type="scientific">Brachybacterium avium</name>
    <dbReference type="NCBI Taxonomy" id="2017485"/>
    <lineage>
        <taxon>Bacteria</taxon>
        <taxon>Bacillati</taxon>
        <taxon>Actinomycetota</taxon>
        <taxon>Actinomycetes</taxon>
        <taxon>Micrococcales</taxon>
        <taxon>Dermabacteraceae</taxon>
        <taxon>Brachybacterium</taxon>
    </lineage>
</organism>
<dbReference type="EMBL" id="CP022316">
    <property type="protein sequence ID" value="ASK67018.1"/>
    <property type="molecule type" value="Genomic_DNA"/>
</dbReference>
<dbReference type="KEGG" id="brv:CFK39_02255"/>
<dbReference type="AlphaFoldDB" id="A0A220UFP0"/>
<protein>
    <recommendedName>
        <fullName evidence="8">Methylenetetrahydrofolate reductase</fullName>
    </recommendedName>
</protein>
<accession>A0A220UFP0</accession>
<dbReference type="Gene3D" id="3.20.20.220">
    <property type="match status" value="1"/>
</dbReference>
<evidence type="ECO:0000256" key="8">
    <source>
        <dbReference type="RuleBase" id="RU003862"/>
    </source>
</evidence>
<dbReference type="PANTHER" id="PTHR45754">
    <property type="entry name" value="METHYLENETETRAHYDROFOLATE REDUCTASE"/>
    <property type="match status" value="1"/>
</dbReference>
<dbReference type="GO" id="GO:0071949">
    <property type="term" value="F:FAD binding"/>
    <property type="evidence" value="ECO:0007669"/>
    <property type="project" value="TreeGrafter"/>
</dbReference>
<comment type="catalytic activity">
    <reaction evidence="7">
        <text>(6S)-5-methyl-5,6,7,8-tetrahydrofolate + NAD(+) = (6R)-5,10-methylene-5,6,7,8-tetrahydrofolate + NADH + H(+)</text>
        <dbReference type="Rhea" id="RHEA:19821"/>
        <dbReference type="ChEBI" id="CHEBI:15378"/>
        <dbReference type="ChEBI" id="CHEBI:15636"/>
        <dbReference type="ChEBI" id="CHEBI:18608"/>
        <dbReference type="ChEBI" id="CHEBI:57540"/>
        <dbReference type="ChEBI" id="CHEBI:57945"/>
        <dbReference type="EC" id="1.5.1.54"/>
    </reaction>
    <physiologicalReaction direction="right-to-left" evidence="7">
        <dbReference type="Rhea" id="RHEA:19823"/>
    </physiologicalReaction>
</comment>